<feature type="non-terminal residue" evidence="5">
    <location>
        <position position="300"/>
    </location>
</feature>
<evidence type="ECO:0000313" key="6">
    <source>
        <dbReference type="Proteomes" id="UP001432322"/>
    </source>
</evidence>
<dbReference type="SUPFAM" id="SSF57716">
    <property type="entry name" value="Glucocorticoid receptor-like (DNA-binding domain)"/>
    <property type="match status" value="1"/>
</dbReference>
<feature type="non-terminal residue" evidence="5">
    <location>
        <position position="1"/>
    </location>
</feature>
<dbReference type="AlphaFoldDB" id="A0AAV5VXC0"/>
<reference evidence="5" key="1">
    <citation type="submission" date="2023-10" db="EMBL/GenBank/DDBJ databases">
        <title>Genome assembly of Pristionchus species.</title>
        <authorList>
            <person name="Yoshida K."/>
            <person name="Sommer R.J."/>
        </authorList>
    </citation>
    <scope>NUCLEOTIDE SEQUENCE</scope>
    <source>
        <strain evidence="5">RS5133</strain>
    </source>
</reference>
<dbReference type="PANTHER" id="PTHR46011:SF6">
    <property type="entry name" value="HIGH ZINC ACTIVATED NUCLEAR RECEPTOR PROTEIN"/>
    <property type="match status" value="1"/>
</dbReference>
<evidence type="ECO:0000256" key="1">
    <source>
        <dbReference type="ARBA" id="ARBA00023015"/>
    </source>
</evidence>
<keyword evidence="1" id="KW-0805">Transcription regulation</keyword>
<dbReference type="GO" id="GO:0005634">
    <property type="term" value="C:nucleus"/>
    <property type="evidence" value="ECO:0007669"/>
    <property type="project" value="TreeGrafter"/>
</dbReference>
<name>A0AAV5VXC0_9BILA</name>
<sequence length="300" mass="34723">FMCRSCRFKKCVEFGMTFDVSPAETVNIERPIDEPSTSTAVPIVPSPQAIRESILDRINHEYRESADQRRVKELAFAKEVNLIKTNHPSQEYFISNVRHNYESLRILVTESMPLIRSVYSNFDSLSLDVKVALSKCFIKFSVVESYYLTQRDWRDTTYFVVSLITCFDLNNSSEWVTKGDNIQREEDLKQFLRQYATEYTMFLMSIRKSESISERELQAMIVLSFLDLDAADSIPDGIHEEAEKIRAQVFDELAIHYRDDLKVTDYAGKIGRLVSIYHTMSEASTVLAEELRMYSTVFGV</sequence>
<keyword evidence="3" id="KW-0675">Receptor</keyword>
<evidence type="ECO:0000313" key="5">
    <source>
        <dbReference type="EMBL" id="GMT23039.1"/>
    </source>
</evidence>
<accession>A0AAV5VXC0</accession>
<gene>
    <name evidence="5" type="ORF">PFISCL1PPCAC_14336</name>
</gene>
<comment type="caution">
    <text evidence="5">The sequence shown here is derived from an EMBL/GenBank/DDBJ whole genome shotgun (WGS) entry which is preliminary data.</text>
</comment>
<dbReference type="SUPFAM" id="SSF48508">
    <property type="entry name" value="Nuclear receptor ligand-binding domain"/>
    <property type="match status" value="1"/>
</dbReference>
<proteinExistence type="predicted"/>
<dbReference type="PANTHER" id="PTHR46011">
    <property type="entry name" value="NUCLEAR HORMONE RECEPTOR FAMILY MEMBER NHR-86-RELATED"/>
    <property type="match status" value="1"/>
</dbReference>
<organism evidence="5 6">
    <name type="scientific">Pristionchus fissidentatus</name>
    <dbReference type="NCBI Taxonomy" id="1538716"/>
    <lineage>
        <taxon>Eukaryota</taxon>
        <taxon>Metazoa</taxon>
        <taxon>Ecdysozoa</taxon>
        <taxon>Nematoda</taxon>
        <taxon>Chromadorea</taxon>
        <taxon>Rhabditida</taxon>
        <taxon>Rhabditina</taxon>
        <taxon>Diplogasteromorpha</taxon>
        <taxon>Diplogasteroidea</taxon>
        <taxon>Neodiplogasteridae</taxon>
        <taxon>Pristionchus</taxon>
    </lineage>
</organism>
<evidence type="ECO:0000256" key="3">
    <source>
        <dbReference type="ARBA" id="ARBA00023170"/>
    </source>
</evidence>
<dbReference type="InterPro" id="IPR035500">
    <property type="entry name" value="NHR-like_dom_sf"/>
</dbReference>
<protein>
    <recommendedName>
        <fullName evidence="4">NR LBD domain-containing protein</fullName>
    </recommendedName>
</protein>
<keyword evidence="2" id="KW-0804">Transcription</keyword>
<feature type="domain" description="NR LBD" evidence="4">
    <location>
        <begin position="120"/>
        <end position="293"/>
    </location>
</feature>
<keyword evidence="6" id="KW-1185">Reference proteome</keyword>
<dbReference type="EMBL" id="BTSY01000004">
    <property type="protein sequence ID" value="GMT23039.1"/>
    <property type="molecule type" value="Genomic_DNA"/>
</dbReference>
<dbReference type="Proteomes" id="UP001432322">
    <property type="component" value="Unassembled WGS sequence"/>
</dbReference>
<evidence type="ECO:0000259" key="4">
    <source>
        <dbReference type="Pfam" id="PF00104"/>
    </source>
</evidence>
<dbReference type="Pfam" id="PF00104">
    <property type="entry name" value="Hormone_recep"/>
    <property type="match status" value="1"/>
</dbReference>
<dbReference type="InterPro" id="IPR000536">
    <property type="entry name" value="Nucl_hrmn_rcpt_lig-bd"/>
</dbReference>
<evidence type="ECO:0000256" key="2">
    <source>
        <dbReference type="ARBA" id="ARBA00023163"/>
    </source>
</evidence>
<dbReference type="GO" id="GO:0003700">
    <property type="term" value="F:DNA-binding transcription factor activity"/>
    <property type="evidence" value="ECO:0007669"/>
    <property type="project" value="TreeGrafter"/>
</dbReference>